<dbReference type="EMBL" id="AZHX01001983">
    <property type="protein sequence ID" value="ETW98068.1"/>
    <property type="molecule type" value="Genomic_DNA"/>
</dbReference>
<dbReference type="AlphaFoldDB" id="W4LIY0"/>
<organism evidence="1 2">
    <name type="scientific">Candidatus Entotheonella gemina</name>
    <dbReference type="NCBI Taxonomy" id="1429439"/>
    <lineage>
        <taxon>Bacteria</taxon>
        <taxon>Pseudomonadati</taxon>
        <taxon>Nitrospinota/Tectimicrobiota group</taxon>
        <taxon>Candidatus Tectimicrobiota</taxon>
        <taxon>Candidatus Entotheonellia</taxon>
        <taxon>Candidatus Entotheonellales</taxon>
        <taxon>Candidatus Entotheonellaceae</taxon>
        <taxon>Candidatus Entotheonella</taxon>
    </lineage>
</organism>
<keyword evidence="2" id="KW-1185">Reference proteome</keyword>
<sequence>MATITNATAPGDPISDVVAVGFSTVAQATDYVTDWFPANPEGVTMIQTTLPRGASVAFEGNPYVVFWKTGPDLQPALLSITQLFGDLPGFTLRSIGAQFLVTVPSLS</sequence>
<dbReference type="Proteomes" id="UP000019140">
    <property type="component" value="Unassembled WGS sequence"/>
</dbReference>
<comment type="caution">
    <text evidence="1">The sequence shown here is derived from an EMBL/GenBank/DDBJ whole genome shotgun (WGS) entry which is preliminary data.</text>
</comment>
<gene>
    <name evidence="1" type="ORF">ETSY2_43380</name>
</gene>
<evidence type="ECO:0000313" key="1">
    <source>
        <dbReference type="EMBL" id="ETW98068.1"/>
    </source>
</evidence>
<proteinExistence type="predicted"/>
<name>W4LIY0_9BACT</name>
<dbReference type="HOGENOM" id="CLU_2205230_0_0_7"/>
<protein>
    <submittedName>
        <fullName evidence="1">Uncharacterized protein</fullName>
    </submittedName>
</protein>
<accession>W4LIY0</accession>
<reference evidence="1 2" key="1">
    <citation type="journal article" date="2014" name="Nature">
        <title>An environmental bacterial taxon with a large and distinct metabolic repertoire.</title>
        <authorList>
            <person name="Wilson M.C."/>
            <person name="Mori T."/>
            <person name="Ruckert C."/>
            <person name="Uria A.R."/>
            <person name="Helf M.J."/>
            <person name="Takada K."/>
            <person name="Gernert C."/>
            <person name="Steffens U.A."/>
            <person name="Heycke N."/>
            <person name="Schmitt S."/>
            <person name="Rinke C."/>
            <person name="Helfrich E.J."/>
            <person name="Brachmann A.O."/>
            <person name="Gurgui C."/>
            <person name="Wakimoto T."/>
            <person name="Kracht M."/>
            <person name="Crusemann M."/>
            <person name="Hentschel U."/>
            <person name="Abe I."/>
            <person name="Matsunaga S."/>
            <person name="Kalinowski J."/>
            <person name="Takeyama H."/>
            <person name="Piel J."/>
        </authorList>
    </citation>
    <scope>NUCLEOTIDE SEQUENCE [LARGE SCALE GENOMIC DNA]</scope>
    <source>
        <strain evidence="2">TSY2</strain>
    </source>
</reference>
<evidence type="ECO:0000313" key="2">
    <source>
        <dbReference type="Proteomes" id="UP000019140"/>
    </source>
</evidence>